<evidence type="ECO:0000313" key="1">
    <source>
        <dbReference type="EMBL" id="GAL05220.1"/>
    </source>
</evidence>
<name>A0A090QPW5_9GAMM</name>
<dbReference type="AlphaFoldDB" id="A0A090QPW5"/>
<dbReference type="EMBL" id="BBMN01000006">
    <property type="protein sequence ID" value="GAL05220.1"/>
    <property type="molecule type" value="Genomic_DNA"/>
</dbReference>
<accession>A0A090QPW5</accession>
<protein>
    <submittedName>
        <fullName evidence="1">Uncharacterized protein</fullName>
    </submittedName>
</protein>
<sequence length="56" mass="5974">MGKAVCVGGVMGLCVWEEKRATFHGWGGAVCFSFLLSNDVVKVPGFPQGTHIVGRH</sequence>
<evidence type="ECO:0000313" key="2">
    <source>
        <dbReference type="Proteomes" id="UP000029227"/>
    </source>
</evidence>
<gene>
    <name evidence="1" type="ORF">JCM19237_3603</name>
</gene>
<reference evidence="1 2" key="1">
    <citation type="journal article" date="2014" name="Genome Announc.">
        <title>Draft Genome Sequences of Two Vibrionaceae Species, Vibrio ponticus C121 and Photobacterium aphoticum C119, Isolated as Coral Reef Microbiota.</title>
        <authorList>
            <person name="Al-saari N."/>
            <person name="Meirelles P.M."/>
            <person name="Mino S."/>
            <person name="Suda W."/>
            <person name="Oshima K."/>
            <person name="Hattori M."/>
            <person name="Ohkuma M."/>
            <person name="Thompson F.L."/>
            <person name="Gomez-Gil B."/>
            <person name="Sawabe T."/>
            <person name="Sawabe T."/>
        </authorList>
    </citation>
    <scope>NUCLEOTIDE SEQUENCE [LARGE SCALE GENOMIC DNA]</scope>
    <source>
        <strain evidence="1 2">JCM 19237</strain>
    </source>
</reference>
<organism evidence="1 2">
    <name type="scientific">Photobacterium aphoticum</name>
    <dbReference type="NCBI Taxonomy" id="754436"/>
    <lineage>
        <taxon>Bacteria</taxon>
        <taxon>Pseudomonadati</taxon>
        <taxon>Pseudomonadota</taxon>
        <taxon>Gammaproteobacteria</taxon>
        <taxon>Vibrionales</taxon>
        <taxon>Vibrionaceae</taxon>
        <taxon>Photobacterium</taxon>
    </lineage>
</organism>
<dbReference type="Proteomes" id="UP000029227">
    <property type="component" value="Unassembled WGS sequence"/>
</dbReference>
<comment type="caution">
    <text evidence="1">The sequence shown here is derived from an EMBL/GenBank/DDBJ whole genome shotgun (WGS) entry which is preliminary data.</text>
</comment>
<proteinExistence type="predicted"/>